<dbReference type="GO" id="GO:0000786">
    <property type="term" value="C:nucleosome"/>
    <property type="evidence" value="ECO:0007669"/>
    <property type="project" value="InterPro"/>
</dbReference>
<sequence length="274" mass="27869">MPTAPKKSSAKAPAKPSLASKATTHPSWIDMIKECIIAHPEDARGGFVESKYKVELNASSASQLNRAITSGSERGTFVLPKGPSGKVKLTPKVRGEAAKENSKPVSKAKAPAVSKTTVAKTKPAAAKATKPKPKGKTATSRAASSTKPAPKKAPPPKKALAGKTNKTKATPAKKTTAPSKRAPAKKVGSLTAPQNILSMCNPQAVVGKKPTGAKKPAASADKPKSKPTASKAKPKSATTKAKPASKAPSSKAAGTKKPASKKATATPAAPTKET</sequence>
<feature type="compositionally biased region" description="Low complexity" evidence="4">
    <location>
        <begin position="136"/>
        <end position="148"/>
    </location>
</feature>
<dbReference type="InterPro" id="IPR036390">
    <property type="entry name" value="WH_DNA-bd_sf"/>
</dbReference>
<dbReference type="Proteomes" id="UP001221757">
    <property type="component" value="Unassembled WGS sequence"/>
</dbReference>
<keyword evidence="7" id="KW-1185">Reference proteome</keyword>
<dbReference type="EMBL" id="JARKIE010000043">
    <property type="protein sequence ID" value="KAJ7694170.1"/>
    <property type="molecule type" value="Genomic_DNA"/>
</dbReference>
<organism evidence="6 7">
    <name type="scientific">Mycena rosella</name>
    <name type="common">Pink bonnet</name>
    <name type="synonym">Agaricus rosellus</name>
    <dbReference type="NCBI Taxonomy" id="1033263"/>
    <lineage>
        <taxon>Eukaryota</taxon>
        <taxon>Fungi</taxon>
        <taxon>Dikarya</taxon>
        <taxon>Basidiomycota</taxon>
        <taxon>Agaricomycotina</taxon>
        <taxon>Agaricomycetes</taxon>
        <taxon>Agaricomycetidae</taxon>
        <taxon>Agaricales</taxon>
        <taxon>Marasmiineae</taxon>
        <taxon>Mycenaceae</taxon>
        <taxon>Mycena</taxon>
    </lineage>
</organism>
<comment type="subcellular location">
    <subcellularLocation>
        <location evidence="3">Nucleus</location>
    </subcellularLocation>
</comment>
<protein>
    <recommendedName>
        <fullName evidence="1">Histone H1</fullName>
    </recommendedName>
</protein>
<keyword evidence="3" id="KW-0158">Chromosome</keyword>
<dbReference type="InterPro" id="IPR005818">
    <property type="entry name" value="Histone_H1/H5_H15"/>
</dbReference>
<feature type="region of interest" description="Disordered" evidence="4">
    <location>
        <begin position="67"/>
        <end position="274"/>
    </location>
</feature>
<evidence type="ECO:0000256" key="4">
    <source>
        <dbReference type="SAM" id="MobiDB-lite"/>
    </source>
</evidence>
<dbReference type="PRINTS" id="PR00624">
    <property type="entry name" value="HISTONEH5"/>
</dbReference>
<feature type="compositionally biased region" description="Low complexity" evidence="4">
    <location>
        <begin position="103"/>
        <end position="128"/>
    </location>
</feature>
<feature type="region of interest" description="Disordered" evidence="4">
    <location>
        <begin position="1"/>
        <end position="24"/>
    </location>
</feature>
<reference evidence="6" key="1">
    <citation type="submission" date="2023-03" db="EMBL/GenBank/DDBJ databases">
        <title>Massive genome expansion in bonnet fungi (Mycena s.s.) driven by repeated elements and novel gene families across ecological guilds.</title>
        <authorList>
            <consortium name="Lawrence Berkeley National Laboratory"/>
            <person name="Harder C.B."/>
            <person name="Miyauchi S."/>
            <person name="Viragh M."/>
            <person name="Kuo A."/>
            <person name="Thoen E."/>
            <person name="Andreopoulos B."/>
            <person name="Lu D."/>
            <person name="Skrede I."/>
            <person name="Drula E."/>
            <person name="Henrissat B."/>
            <person name="Morin E."/>
            <person name="Kohler A."/>
            <person name="Barry K."/>
            <person name="LaButti K."/>
            <person name="Morin E."/>
            <person name="Salamov A."/>
            <person name="Lipzen A."/>
            <person name="Mereny Z."/>
            <person name="Hegedus B."/>
            <person name="Baldrian P."/>
            <person name="Stursova M."/>
            <person name="Weitz H."/>
            <person name="Taylor A."/>
            <person name="Grigoriev I.V."/>
            <person name="Nagy L.G."/>
            <person name="Martin F."/>
            <person name="Kauserud H."/>
        </authorList>
    </citation>
    <scope>NUCLEOTIDE SEQUENCE</scope>
    <source>
        <strain evidence="6">CBHHK067</strain>
    </source>
</reference>
<proteinExistence type="inferred from homology"/>
<feature type="compositionally biased region" description="Basic and acidic residues" evidence="4">
    <location>
        <begin position="93"/>
        <end position="102"/>
    </location>
</feature>
<evidence type="ECO:0000259" key="5">
    <source>
        <dbReference type="Pfam" id="PF00538"/>
    </source>
</evidence>
<feature type="compositionally biased region" description="Low complexity" evidence="4">
    <location>
        <begin position="1"/>
        <end position="22"/>
    </location>
</feature>
<evidence type="ECO:0000256" key="2">
    <source>
        <dbReference type="ARBA" id="ARBA00023125"/>
    </source>
</evidence>
<feature type="compositionally biased region" description="Polar residues" evidence="4">
    <location>
        <begin position="191"/>
        <end position="201"/>
    </location>
</feature>
<dbReference type="SUPFAM" id="SSF46785">
    <property type="entry name" value="Winged helix' DNA-binding domain"/>
    <property type="match status" value="1"/>
</dbReference>
<accession>A0AAD7DKY2</accession>
<evidence type="ECO:0000313" key="7">
    <source>
        <dbReference type="Proteomes" id="UP001221757"/>
    </source>
</evidence>
<evidence type="ECO:0000313" key="6">
    <source>
        <dbReference type="EMBL" id="KAJ7694170.1"/>
    </source>
</evidence>
<keyword evidence="3" id="KW-0539">Nucleus</keyword>
<evidence type="ECO:0000256" key="1">
    <source>
        <dbReference type="ARBA" id="ARBA00020833"/>
    </source>
</evidence>
<comment type="caution">
    <text evidence="6">The sequence shown here is derived from an EMBL/GenBank/DDBJ whole genome shotgun (WGS) entry which is preliminary data.</text>
</comment>
<comment type="similarity">
    <text evidence="3">Belongs to the histone H1/H5 family.</text>
</comment>
<dbReference type="AlphaFoldDB" id="A0AAD7DKY2"/>
<dbReference type="GO" id="GO:0003677">
    <property type="term" value="F:DNA binding"/>
    <property type="evidence" value="ECO:0007669"/>
    <property type="project" value="UniProtKB-KW"/>
</dbReference>
<keyword evidence="2 3" id="KW-0238">DNA-binding</keyword>
<feature type="compositionally biased region" description="Low complexity" evidence="4">
    <location>
        <begin position="163"/>
        <end position="181"/>
    </location>
</feature>
<name>A0AAD7DKY2_MYCRO</name>
<gene>
    <name evidence="6" type="ORF">B0H17DRAFT_1058038</name>
</gene>
<dbReference type="GO" id="GO:0030527">
    <property type="term" value="F:structural constituent of chromatin"/>
    <property type="evidence" value="ECO:0007669"/>
    <property type="project" value="InterPro"/>
</dbReference>
<feature type="domain" description="H15" evidence="5">
    <location>
        <begin position="25"/>
        <end position="89"/>
    </location>
</feature>
<dbReference type="Pfam" id="PF00538">
    <property type="entry name" value="Linker_histone"/>
    <property type="match status" value="1"/>
</dbReference>
<dbReference type="Gene3D" id="1.10.10.10">
    <property type="entry name" value="Winged helix-like DNA-binding domain superfamily/Winged helix DNA-binding domain"/>
    <property type="match status" value="1"/>
</dbReference>
<dbReference type="InterPro" id="IPR005819">
    <property type="entry name" value="H1/H5"/>
</dbReference>
<dbReference type="InterPro" id="IPR036388">
    <property type="entry name" value="WH-like_DNA-bd_sf"/>
</dbReference>
<dbReference type="GO" id="GO:0005634">
    <property type="term" value="C:nucleus"/>
    <property type="evidence" value="ECO:0007669"/>
    <property type="project" value="UniProtKB-SubCell"/>
</dbReference>
<feature type="compositionally biased region" description="Low complexity" evidence="4">
    <location>
        <begin position="204"/>
        <end position="274"/>
    </location>
</feature>
<evidence type="ECO:0000256" key="3">
    <source>
        <dbReference type="RuleBase" id="RU003894"/>
    </source>
</evidence>
<dbReference type="GO" id="GO:0006334">
    <property type="term" value="P:nucleosome assembly"/>
    <property type="evidence" value="ECO:0007669"/>
    <property type="project" value="InterPro"/>
</dbReference>